<dbReference type="GO" id="GO:0006508">
    <property type="term" value="P:proteolysis"/>
    <property type="evidence" value="ECO:0007669"/>
    <property type="project" value="UniProtKB-KW"/>
</dbReference>
<dbReference type="EMBL" id="CTEN01000004">
    <property type="protein sequence ID" value="CQR25833.1"/>
    <property type="molecule type" value="Genomic_DNA"/>
</dbReference>
<reference evidence="5" key="1">
    <citation type="submission" date="2015-03" db="EMBL/GenBank/DDBJ databases">
        <authorList>
            <person name="Urmite Genomes"/>
        </authorList>
    </citation>
    <scope>NUCLEOTIDE SEQUENCE [LARGE SCALE GENOMIC DNA]</scope>
    <source>
        <strain evidence="5">FF10</strain>
    </source>
</reference>
<feature type="domain" description="CAAX prenyl protease 2/Lysostaphin resistance protein A-like" evidence="3">
    <location>
        <begin position="125"/>
        <end position="212"/>
    </location>
</feature>
<proteinExistence type="inferred from homology"/>
<dbReference type="GO" id="GO:0080120">
    <property type="term" value="P:CAAX-box protein maturation"/>
    <property type="evidence" value="ECO:0007669"/>
    <property type="project" value="UniProtKB-ARBA"/>
</dbReference>
<sequence>MKTFGKSLWLLLLFMTSQMSSLVIAFTMIPSQMQGQAYQPNLWLQLLVTLSALLSVYLVWFFAKIIQIPLPKWTKWSLKDTALSLILAAVTTSYARLGLYLLQQMQIHSTANDAALNEIFGGFSFPIFFILIAICGPIMEEWIFRAGIIGFLFEKHALIGVAVSSFIFGAMHMPTNLISWGIYGGMGLIFSLVYYKTKRLELVMAIHILHNIAAIML</sequence>
<feature type="transmembrane region" description="Helical" evidence="2">
    <location>
        <begin position="119"/>
        <end position="139"/>
    </location>
</feature>
<feature type="transmembrane region" description="Helical" evidence="2">
    <location>
        <begin position="41"/>
        <end position="62"/>
    </location>
</feature>
<evidence type="ECO:0000256" key="2">
    <source>
        <dbReference type="SAM" id="Phobius"/>
    </source>
</evidence>
<keyword evidence="4" id="KW-0645">Protease</keyword>
<dbReference type="Proteomes" id="UP000198604">
    <property type="component" value="Unassembled WGS sequence"/>
</dbReference>
<keyword evidence="2" id="KW-0812">Transmembrane</keyword>
<dbReference type="InterPro" id="IPR052710">
    <property type="entry name" value="CAAX_protease"/>
</dbReference>
<protein>
    <submittedName>
        <fullName evidence="4">CAAX amino protease-like protein</fullName>
    </submittedName>
</protein>
<feature type="transmembrane region" description="Helical" evidence="2">
    <location>
        <begin position="177"/>
        <end position="195"/>
    </location>
</feature>
<keyword evidence="4" id="KW-0378">Hydrolase</keyword>
<keyword evidence="2" id="KW-1133">Transmembrane helix</keyword>
<feature type="transmembrane region" description="Helical" evidence="2">
    <location>
        <begin position="82"/>
        <end position="99"/>
    </location>
</feature>
<evidence type="ECO:0000313" key="5">
    <source>
        <dbReference type="Proteomes" id="UP000198604"/>
    </source>
</evidence>
<dbReference type="GO" id="GO:0004175">
    <property type="term" value="F:endopeptidase activity"/>
    <property type="evidence" value="ECO:0007669"/>
    <property type="project" value="UniProtKB-ARBA"/>
</dbReference>
<organism evidence="4 5">
    <name type="scientific">Streptococcus varani</name>
    <dbReference type="NCBI Taxonomy" id="1608583"/>
    <lineage>
        <taxon>Bacteria</taxon>
        <taxon>Bacillati</taxon>
        <taxon>Bacillota</taxon>
        <taxon>Bacilli</taxon>
        <taxon>Lactobacillales</taxon>
        <taxon>Streptococcaceae</taxon>
        <taxon>Streptococcus</taxon>
    </lineage>
</organism>
<evidence type="ECO:0000313" key="4">
    <source>
        <dbReference type="EMBL" id="CQR25833.1"/>
    </source>
</evidence>
<dbReference type="PANTHER" id="PTHR36435">
    <property type="entry name" value="SLR1288 PROTEIN"/>
    <property type="match status" value="1"/>
</dbReference>
<gene>
    <name evidence="4" type="ORF">BN1356_02179</name>
</gene>
<dbReference type="OrthoDB" id="8607342at2"/>
<dbReference type="PANTHER" id="PTHR36435:SF1">
    <property type="entry name" value="CAAX AMINO TERMINAL PROTEASE FAMILY PROTEIN"/>
    <property type="match status" value="1"/>
</dbReference>
<evidence type="ECO:0000259" key="3">
    <source>
        <dbReference type="Pfam" id="PF02517"/>
    </source>
</evidence>
<feature type="transmembrane region" description="Helical" evidence="2">
    <location>
        <begin position="151"/>
        <end position="171"/>
    </location>
</feature>
<keyword evidence="2" id="KW-0472">Membrane</keyword>
<evidence type="ECO:0000256" key="1">
    <source>
        <dbReference type="ARBA" id="ARBA00009067"/>
    </source>
</evidence>
<dbReference type="AlphaFoldDB" id="A0A0E4H995"/>
<name>A0A0E4H995_9STRE</name>
<dbReference type="InterPro" id="IPR003675">
    <property type="entry name" value="Rce1/LyrA-like_dom"/>
</dbReference>
<accession>A0A0E4H995</accession>
<dbReference type="Pfam" id="PF02517">
    <property type="entry name" value="Rce1-like"/>
    <property type="match status" value="1"/>
</dbReference>
<dbReference type="STRING" id="1608583.BN1356_02179"/>
<comment type="similarity">
    <text evidence="1">Belongs to the UPF0177 family.</text>
</comment>
<dbReference type="RefSeq" id="WP_093651343.1">
    <property type="nucleotide sequence ID" value="NZ_CTEN01000004.1"/>
</dbReference>
<keyword evidence="5" id="KW-1185">Reference proteome</keyword>